<proteinExistence type="predicted"/>
<reference evidence="4" key="1">
    <citation type="submission" date="2024-07" db="EMBL/GenBank/DDBJ databases">
        <authorList>
            <person name="Kim Y.J."/>
            <person name="Jeong J.Y."/>
        </authorList>
    </citation>
    <scope>NUCLEOTIDE SEQUENCE</scope>
    <source>
        <strain evidence="4">GIHE-MW2</strain>
    </source>
</reference>
<dbReference type="Pfam" id="PF26355">
    <property type="entry name" value="HTH_VMAP-M9"/>
    <property type="match status" value="1"/>
</dbReference>
<evidence type="ECO:0000256" key="1">
    <source>
        <dbReference type="SAM" id="MobiDB-lite"/>
    </source>
</evidence>
<feature type="region of interest" description="Disordered" evidence="1">
    <location>
        <begin position="112"/>
        <end position="133"/>
    </location>
</feature>
<dbReference type="RefSeq" id="WP_354635555.1">
    <property type="nucleotide sequence ID" value="NZ_CP159837.1"/>
</dbReference>
<evidence type="ECO:0000259" key="2">
    <source>
        <dbReference type="Pfam" id="PF00931"/>
    </source>
</evidence>
<dbReference type="EMBL" id="CP159837">
    <property type="protein sequence ID" value="XCM37590.1"/>
    <property type="molecule type" value="Genomic_DNA"/>
</dbReference>
<dbReference type="InterPro" id="IPR002182">
    <property type="entry name" value="NB-ARC"/>
</dbReference>
<evidence type="ECO:0000259" key="3">
    <source>
        <dbReference type="Pfam" id="PF26355"/>
    </source>
</evidence>
<dbReference type="Gene3D" id="3.40.50.300">
    <property type="entry name" value="P-loop containing nucleotide triphosphate hydrolases"/>
    <property type="match status" value="1"/>
</dbReference>
<sequence>MNLKEMLKIADEIVFKKTGEHLNDLQEGVLRGTLQRETYKEIAQNFYCSESNVRKVAMELWEILSAELSEKVSKSNLRSAMERWQVSLVSHYAQDSVRNCVQISCVNVCGESRQPPDIPNSNPPNQETTNSKENKISHQYLSEMPDFGAFYSRDTELENLKTWILQQRCRLIAVTGMSGIGKTALAAQLVQQIKDEFEYVIWCSLDEYYTLDAFEYKLIQFFSQSEKLDAQPSQTKPLIKYLQKHRCLVILDDIQNLFIRGELAGKYKPGYEEYRGFFKQIETFSHQSCFLLIGWEQPRELTQVKPQNNLINSLQLTGLDIEVGREILREYGLAEVEQASALMQRYERNPLWVKTVAIFIQDLGVFVTDLLVNEPLLLPEDLKDILGQIYDRLSNIEKQILSLLTKENEPVSLAKLLENNIIASADLLNGLQSLSRRCLLEQQDNCYSLTSVLKQYIKGLSLT</sequence>
<name>A0AAU8JH39_9CYAN</name>
<dbReference type="PRINTS" id="PR00364">
    <property type="entry name" value="DISEASERSIST"/>
</dbReference>
<dbReference type="SUPFAM" id="SSF52540">
    <property type="entry name" value="P-loop containing nucleoside triphosphate hydrolases"/>
    <property type="match status" value="1"/>
</dbReference>
<dbReference type="Pfam" id="PF00931">
    <property type="entry name" value="NB-ARC"/>
    <property type="match status" value="1"/>
</dbReference>
<feature type="domain" description="vWA-MoxR associated protein N-terminal HTH" evidence="3">
    <location>
        <begin position="1"/>
        <end position="83"/>
    </location>
</feature>
<organism evidence="4">
    <name type="scientific">Planktothricoides raciborskii GIHE-MW2</name>
    <dbReference type="NCBI Taxonomy" id="2792601"/>
    <lineage>
        <taxon>Bacteria</taxon>
        <taxon>Bacillati</taxon>
        <taxon>Cyanobacteriota</taxon>
        <taxon>Cyanophyceae</taxon>
        <taxon>Oscillatoriophycideae</taxon>
        <taxon>Oscillatoriales</taxon>
        <taxon>Oscillatoriaceae</taxon>
        <taxon>Planktothricoides</taxon>
    </lineage>
</organism>
<dbReference type="InterPro" id="IPR027417">
    <property type="entry name" value="P-loop_NTPase"/>
</dbReference>
<accession>A0AAU8JH39</accession>
<dbReference type="PANTHER" id="PTHR47691:SF3">
    <property type="entry name" value="HTH-TYPE TRANSCRIPTIONAL REGULATOR RV0890C-RELATED"/>
    <property type="match status" value="1"/>
</dbReference>
<dbReference type="InterPro" id="IPR058651">
    <property type="entry name" value="HTH_VMAP-M9"/>
</dbReference>
<dbReference type="PANTHER" id="PTHR47691">
    <property type="entry name" value="REGULATOR-RELATED"/>
    <property type="match status" value="1"/>
</dbReference>
<dbReference type="AlphaFoldDB" id="A0AAU8JH39"/>
<protein>
    <submittedName>
        <fullName evidence="4">NB-ARC domain-containing protein</fullName>
    </submittedName>
</protein>
<evidence type="ECO:0000313" key="4">
    <source>
        <dbReference type="EMBL" id="XCM37590.1"/>
    </source>
</evidence>
<gene>
    <name evidence="4" type="ORF">ABWT76_000360</name>
</gene>
<dbReference type="GO" id="GO:0043531">
    <property type="term" value="F:ADP binding"/>
    <property type="evidence" value="ECO:0007669"/>
    <property type="project" value="InterPro"/>
</dbReference>
<feature type="domain" description="NB-ARC" evidence="2">
    <location>
        <begin position="154"/>
        <end position="254"/>
    </location>
</feature>